<reference evidence="4 5" key="1">
    <citation type="submission" date="2023-03" db="EMBL/GenBank/DDBJ databases">
        <title>Bacillus Genome Sequencing.</title>
        <authorList>
            <person name="Dunlap C."/>
        </authorList>
    </citation>
    <scope>NUCLEOTIDE SEQUENCE [LARGE SCALE GENOMIC DNA]</scope>
    <source>
        <strain evidence="4 5">B-59205</strain>
    </source>
</reference>
<keyword evidence="1" id="KW-0547">Nucleotide-binding</keyword>
<dbReference type="PANTHER" id="PTHR43158">
    <property type="entry name" value="SKFA PEPTIDE EXPORT ATP-BINDING PROTEIN SKFE"/>
    <property type="match status" value="1"/>
</dbReference>
<dbReference type="PANTHER" id="PTHR43158:SF5">
    <property type="entry name" value="ABC TRANSPORTER, ATP-BINDING PROTEIN"/>
    <property type="match status" value="1"/>
</dbReference>
<name>A0AAW9NVK8_9BACL</name>
<dbReference type="EMBL" id="JARSFG010000012">
    <property type="protein sequence ID" value="MEC1178615.1"/>
    <property type="molecule type" value="Genomic_DNA"/>
</dbReference>
<keyword evidence="5" id="KW-1185">Reference proteome</keyword>
<dbReference type="PROSITE" id="PS50893">
    <property type="entry name" value="ABC_TRANSPORTER_2"/>
    <property type="match status" value="1"/>
</dbReference>
<sequence>MKMEAKNIHLNYRQDTALQNISFQLDGNKIYGLLGRNGAGKTSLLSIIASFRQQTAGTLEILGRVPFENAEVMQQVIFAYNKDYKEESDKVKNLLQGIAKYRPNFDMNYAEHLLVRFQIPKDKKMQQLSKGMQAAVDATIGLASNAPLTIFDEIYAGMDASTRTIFYEELLKSQERFPRMVLMSTHLVSEMEYLFDEVLILHKGTMVLHEEYDELISKGVTVTGSAGDVDAFVQDMRQLNTKQLGGTKAVMVYGHLSEQQYKDAAKRGLEIGPIALQDLFIHLTEGGND</sequence>
<feature type="domain" description="ABC transporter" evidence="3">
    <location>
        <begin position="3"/>
        <end position="228"/>
    </location>
</feature>
<dbReference type="GO" id="GO:0005524">
    <property type="term" value="F:ATP binding"/>
    <property type="evidence" value="ECO:0007669"/>
    <property type="project" value="UniProtKB-KW"/>
</dbReference>
<organism evidence="4 5">
    <name type="scientific">Metasolibacillus meyeri</name>
    <dbReference type="NCBI Taxonomy" id="1071052"/>
    <lineage>
        <taxon>Bacteria</taxon>
        <taxon>Bacillati</taxon>
        <taxon>Bacillota</taxon>
        <taxon>Bacilli</taxon>
        <taxon>Bacillales</taxon>
        <taxon>Caryophanaceae</taxon>
        <taxon>Metasolibacillus</taxon>
    </lineage>
</organism>
<dbReference type="AlphaFoldDB" id="A0AAW9NVK8"/>
<evidence type="ECO:0000259" key="3">
    <source>
        <dbReference type="PROSITE" id="PS50893"/>
    </source>
</evidence>
<evidence type="ECO:0000256" key="1">
    <source>
        <dbReference type="ARBA" id="ARBA00022741"/>
    </source>
</evidence>
<dbReference type="Gene3D" id="3.40.50.300">
    <property type="entry name" value="P-loop containing nucleotide triphosphate hydrolases"/>
    <property type="match status" value="1"/>
</dbReference>
<dbReference type="InterPro" id="IPR003439">
    <property type="entry name" value="ABC_transporter-like_ATP-bd"/>
</dbReference>
<proteinExistence type="predicted"/>
<dbReference type="GO" id="GO:0016887">
    <property type="term" value="F:ATP hydrolysis activity"/>
    <property type="evidence" value="ECO:0007669"/>
    <property type="project" value="InterPro"/>
</dbReference>
<dbReference type="Pfam" id="PF00005">
    <property type="entry name" value="ABC_tran"/>
    <property type="match status" value="1"/>
</dbReference>
<evidence type="ECO:0000313" key="4">
    <source>
        <dbReference type="EMBL" id="MEC1178615.1"/>
    </source>
</evidence>
<accession>A0AAW9NVK8</accession>
<gene>
    <name evidence="4" type="ORF">P9B03_08985</name>
</gene>
<protein>
    <submittedName>
        <fullName evidence="4">ABC transporter ATP-binding protein</fullName>
    </submittedName>
</protein>
<evidence type="ECO:0000313" key="5">
    <source>
        <dbReference type="Proteomes" id="UP001344888"/>
    </source>
</evidence>
<dbReference type="Proteomes" id="UP001344888">
    <property type="component" value="Unassembled WGS sequence"/>
</dbReference>
<dbReference type="SUPFAM" id="SSF52540">
    <property type="entry name" value="P-loop containing nucleoside triphosphate hydrolases"/>
    <property type="match status" value="1"/>
</dbReference>
<comment type="caution">
    <text evidence="4">The sequence shown here is derived from an EMBL/GenBank/DDBJ whole genome shotgun (WGS) entry which is preliminary data.</text>
</comment>
<dbReference type="InterPro" id="IPR027417">
    <property type="entry name" value="P-loop_NTPase"/>
</dbReference>
<evidence type="ECO:0000256" key="2">
    <source>
        <dbReference type="ARBA" id="ARBA00022840"/>
    </source>
</evidence>
<keyword evidence="2 4" id="KW-0067">ATP-binding</keyword>